<name>A0A6S7GWQ0_PARCT</name>
<dbReference type="InterPro" id="IPR011706">
    <property type="entry name" value="Cu-oxidase_C"/>
</dbReference>
<dbReference type="Pfam" id="PF07731">
    <property type="entry name" value="Cu-oxidase_2"/>
    <property type="match status" value="1"/>
</dbReference>
<dbReference type="SUPFAM" id="SSF49503">
    <property type="entry name" value="Cupredoxins"/>
    <property type="match status" value="1"/>
</dbReference>
<dbReference type="PANTHER" id="PTHR11709:SF394">
    <property type="entry name" value="FI03373P-RELATED"/>
    <property type="match status" value="1"/>
</dbReference>
<evidence type="ECO:0000256" key="1">
    <source>
        <dbReference type="ARBA" id="ARBA00022723"/>
    </source>
</evidence>
<dbReference type="OrthoDB" id="2121828at2759"/>
<dbReference type="InterPro" id="IPR045087">
    <property type="entry name" value="Cu-oxidase_fam"/>
</dbReference>
<dbReference type="PANTHER" id="PTHR11709">
    <property type="entry name" value="MULTI-COPPER OXIDASE"/>
    <property type="match status" value="1"/>
</dbReference>
<dbReference type="InterPro" id="IPR033138">
    <property type="entry name" value="Cu_oxidase_CS"/>
</dbReference>
<keyword evidence="1" id="KW-0479">Metal-binding</keyword>
<keyword evidence="3" id="KW-0186">Copper</keyword>
<protein>
    <submittedName>
        <fullName evidence="4">L-ascorbate oxidase-like</fullName>
    </submittedName>
</protein>
<dbReference type="PROSITE" id="PS00080">
    <property type="entry name" value="MULTICOPPER_OXIDASE2"/>
    <property type="match status" value="1"/>
</dbReference>
<dbReference type="PROSITE" id="PS00079">
    <property type="entry name" value="MULTICOPPER_OXIDASE1"/>
    <property type="match status" value="1"/>
</dbReference>
<dbReference type="Proteomes" id="UP001152795">
    <property type="component" value="Unassembled WGS sequence"/>
</dbReference>
<dbReference type="InterPro" id="IPR008972">
    <property type="entry name" value="Cupredoxin"/>
</dbReference>
<dbReference type="GO" id="GO:0016491">
    <property type="term" value="F:oxidoreductase activity"/>
    <property type="evidence" value="ECO:0007669"/>
    <property type="project" value="UniProtKB-KW"/>
</dbReference>
<keyword evidence="5" id="KW-1185">Reference proteome</keyword>
<keyword evidence="2" id="KW-0560">Oxidoreductase</keyword>
<evidence type="ECO:0000256" key="2">
    <source>
        <dbReference type="ARBA" id="ARBA00023002"/>
    </source>
</evidence>
<dbReference type="AlphaFoldDB" id="A0A6S7GWQ0"/>
<evidence type="ECO:0000256" key="3">
    <source>
        <dbReference type="ARBA" id="ARBA00023008"/>
    </source>
</evidence>
<evidence type="ECO:0000313" key="5">
    <source>
        <dbReference type="Proteomes" id="UP001152795"/>
    </source>
</evidence>
<reference evidence="4" key="1">
    <citation type="submission" date="2020-04" db="EMBL/GenBank/DDBJ databases">
        <authorList>
            <person name="Alioto T."/>
            <person name="Alioto T."/>
            <person name="Gomez Garrido J."/>
        </authorList>
    </citation>
    <scope>NUCLEOTIDE SEQUENCE</scope>
    <source>
        <strain evidence="4">A484AB</strain>
    </source>
</reference>
<dbReference type="GO" id="GO:0006826">
    <property type="term" value="P:iron ion transport"/>
    <property type="evidence" value="ECO:0007669"/>
    <property type="project" value="TreeGrafter"/>
</dbReference>
<dbReference type="InterPro" id="IPR002355">
    <property type="entry name" value="Cu_oxidase_Cu_BS"/>
</dbReference>
<dbReference type="GO" id="GO:0005507">
    <property type="term" value="F:copper ion binding"/>
    <property type="evidence" value="ECO:0007669"/>
    <property type="project" value="InterPro"/>
</dbReference>
<dbReference type="GO" id="GO:0005886">
    <property type="term" value="C:plasma membrane"/>
    <property type="evidence" value="ECO:0007669"/>
    <property type="project" value="TreeGrafter"/>
</dbReference>
<proteinExistence type="predicted"/>
<dbReference type="EMBL" id="CACRXK020001603">
    <property type="protein sequence ID" value="CAB3990117.1"/>
    <property type="molecule type" value="Genomic_DNA"/>
</dbReference>
<organism evidence="4 5">
    <name type="scientific">Paramuricea clavata</name>
    <name type="common">Red gorgonian</name>
    <name type="synonym">Violescent sea-whip</name>
    <dbReference type="NCBI Taxonomy" id="317549"/>
    <lineage>
        <taxon>Eukaryota</taxon>
        <taxon>Metazoa</taxon>
        <taxon>Cnidaria</taxon>
        <taxon>Anthozoa</taxon>
        <taxon>Octocorallia</taxon>
        <taxon>Malacalcyonacea</taxon>
        <taxon>Plexauridae</taxon>
        <taxon>Paramuricea</taxon>
    </lineage>
</organism>
<gene>
    <name evidence="4" type="ORF">PACLA_8A012538</name>
</gene>
<feature type="non-terminal residue" evidence="4">
    <location>
        <position position="1"/>
    </location>
</feature>
<accession>A0A6S7GWQ0</accession>
<dbReference type="Gene3D" id="2.60.40.420">
    <property type="entry name" value="Cupredoxins - blue copper proteins"/>
    <property type="match status" value="1"/>
</dbReference>
<evidence type="ECO:0000313" key="4">
    <source>
        <dbReference type="EMBL" id="CAB3990117.1"/>
    </source>
</evidence>
<comment type="caution">
    <text evidence="4">The sequence shown here is derived from an EMBL/GenBank/DDBJ whole genome shotgun (WGS) entry which is preliminary data.</text>
</comment>
<sequence length="128" mass="14209">ATSKTVRKDTVIVPSGGYVVVEFIADNPGHWFLHCHIESHQLEGMAVVINEVETRQNPPPNGMTSCRSFTWSVAEFNEKRNWVKGTTTTTTTTTTTKTTTKFVKSIAPRPALENLFLLVAFLIALQMA</sequence>